<name>A0A1R3KZ15_COCAP</name>
<evidence type="ECO:0000313" key="1">
    <source>
        <dbReference type="EMBL" id="OMP12353.1"/>
    </source>
</evidence>
<dbReference type="Proteomes" id="UP000188268">
    <property type="component" value="Unassembled WGS sequence"/>
</dbReference>
<organism evidence="1 2">
    <name type="scientific">Corchorus capsularis</name>
    <name type="common">Jute</name>
    <dbReference type="NCBI Taxonomy" id="210143"/>
    <lineage>
        <taxon>Eukaryota</taxon>
        <taxon>Viridiplantae</taxon>
        <taxon>Streptophyta</taxon>
        <taxon>Embryophyta</taxon>
        <taxon>Tracheophyta</taxon>
        <taxon>Spermatophyta</taxon>
        <taxon>Magnoliopsida</taxon>
        <taxon>eudicotyledons</taxon>
        <taxon>Gunneridae</taxon>
        <taxon>Pentapetalae</taxon>
        <taxon>rosids</taxon>
        <taxon>malvids</taxon>
        <taxon>Malvales</taxon>
        <taxon>Malvaceae</taxon>
        <taxon>Grewioideae</taxon>
        <taxon>Apeibeae</taxon>
        <taxon>Corchorus</taxon>
    </lineage>
</organism>
<accession>A0A1R3KZ15</accession>
<keyword evidence="2" id="KW-1185">Reference proteome</keyword>
<dbReference type="Gramene" id="OMP12353">
    <property type="protein sequence ID" value="OMP12353"/>
    <property type="gene ID" value="CCACVL1_00027"/>
</dbReference>
<comment type="caution">
    <text evidence="1">The sequence shown here is derived from an EMBL/GenBank/DDBJ whole genome shotgun (WGS) entry which is preliminary data.</text>
</comment>
<dbReference type="EMBL" id="AWWV01000104">
    <property type="protein sequence ID" value="OMP12353.1"/>
    <property type="molecule type" value="Genomic_DNA"/>
</dbReference>
<gene>
    <name evidence="1" type="ORF">CCACVL1_00027</name>
</gene>
<protein>
    <submittedName>
        <fullName evidence="1">Uncharacterized protein</fullName>
    </submittedName>
</protein>
<evidence type="ECO:0000313" key="2">
    <source>
        <dbReference type="Proteomes" id="UP000188268"/>
    </source>
</evidence>
<dbReference type="AlphaFoldDB" id="A0A1R3KZ15"/>
<reference evidence="1 2" key="1">
    <citation type="submission" date="2013-09" db="EMBL/GenBank/DDBJ databases">
        <title>Corchorus capsularis genome sequencing.</title>
        <authorList>
            <person name="Alam M."/>
            <person name="Haque M.S."/>
            <person name="Islam M.S."/>
            <person name="Emdad E.M."/>
            <person name="Islam M.M."/>
            <person name="Ahmed B."/>
            <person name="Halim A."/>
            <person name="Hossen Q.M.M."/>
            <person name="Hossain M.Z."/>
            <person name="Ahmed R."/>
            <person name="Khan M.M."/>
            <person name="Islam R."/>
            <person name="Rashid M.M."/>
            <person name="Khan S.A."/>
            <person name="Rahman M.S."/>
            <person name="Alam M."/>
        </authorList>
    </citation>
    <scope>NUCLEOTIDE SEQUENCE [LARGE SCALE GENOMIC DNA]</scope>
    <source>
        <strain evidence="2">cv. CVL-1</strain>
        <tissue evidence="1">Whole seedling</tissue>
    </source>
</reference>
<sequence length="51" mass="5716">MAELVRCPGYGEDKKVISGIMNDDYRLQIRGNKQIGGNKTSRVLTSAKKFK</sequence>
<proteinExistence type="predicted"/>